<comment type="caution">
    <text evidence="16">Lacks conserved residue(s) required for the propagation of feature annotation.</text>
</comment>
<keyword evidence="13 16" id="KW-0173">Coenzyme A biosynthesis</keyword>
<evidence type="ECO:0000256" key="5">
    <source>
        <dbReference type="ARBA" id="ARBA00011738"/>
    </source>
</evidence>
<dbReference type="GO" id="GO:0046872">
    <property type="term" value="F:metal ion binding"/>
    <property type="evidence" value="ECO:0007669"/>
    <property type="project" value="UniProtKB-KW"/>
</dbReference>
<dbReference type="RefSeq" id="WP_151177420.1">
    <property type="nucleotide sequence ID" value="NZ_CP042906.1"/>
</dbReference>
<comment type="similarity">
    <text evidence="14 16">Belongs to the type III pantothenate kinase family.</text>
</comment>
<dbReference type="Proteomes" id="UP000326202">
    <property type="component" value="Chromosome"/>
</dbReference>
<dbReference type="NCBIfam" id="NF009855">
    <property type="entry name" value="PRK13321.1"/>
    <property type="match status" value="1"/>
</dbReference>
<dbReference type="Pfam" id="PF03309">
    <property type="entry name" value="Pan_kinase"/>
    <property type="match status" value="1"/>
</dbReference>
<evidence type="ECO:0000256" key="9">
    <source>
        <dbReference type="ARBA" id="ARBA00022741"/>
    </source>
</evidence>
<evidence type="ECO:0000256" key="7">
    <source>
        <dbReference type="ARBA" id="ARBA00022490"/>
    </source>
</evidence>
<feature type="binding site" evidence="16">
    <location>
        <position position="131"/>
    </location>
    <ligand>
        <name>K(+)</name>
        <dbReference type="ChEBI" id="CHEBI:29103"/>
    </ligand>
</feature>
<dbReference type="SUPFAM" id="SSF53067">
    <property type="entry name" value="Actin-like ATPase domain"/>
    <property type="match status" value="2"/>
</dbReference>
<comment type="subcellular location">
    <subcellularLocation>
        <location evidence="3 16">Cytoplasm</location>
    </subcellularLocation>
</comment>
<dbReference type="GO" id="GO:0015937">
    <property type="term" value="P:coenzyme A biosynthetic process"/>
    <property type="evidence" value="ECO:0007669"/>
    <property type="project" value="UniProtKB-UniRule"/>
</dbReference>
<dbReference type="NCBIfam" id="NF009844">
    <property type="entry name" value="PRK13318.1-2"/>
    <property type="match status" value="1"/>
</dbReference>
<evidence type="ECO:0000256" key="14">
    <source>
        <dbReference type="ARBA" id="ARBA00038036"/>
    </source>
</evidence>
<comment type="pathway">
    <text evidence="4 16">Cofactor biosynthesis; coenzyme A biosynthesis; CoA from (R)-pantothenate: step 1/5.</text>
</comment>
<keyword evidence="12 16" id="KW-0630">Potassium</keyword>
<dbReference type="KEGG" id="htq:FRZ44_24350"/>
<name>A0A5J6MI31_9PROT</name>
<dbReference type="InterPro" id="IPR043129">
    <property type="entry name" value="ATPase_NBD"/>
</dbReference>
<dbReference type="HAMAP" id="MF_01274">
    <property type="entry name" value="Pantothen_kinase_3"/>
    <property type="match status" value="1"/>
</dbReference>
<dbReference type="GO" id="GO:0005524">
    <property type="term" value="F:ATP binding"/>
    <property type="evidence" value="ECO:0007669"/>
    <property type="project" value="UniProtKB-UniRule"/>
</dbReference>
<accession>A0A5J6MI31</accession>
<dbReference type="EMBL" id="CP042906">
    <property type="protein sequence ID" value="QEX17139.1"/>
    <property type="molecule type" value="Genomic_DNA"/>
</dbReference>
<comment type="catalytic activity">
    <reaction evidence="1 16">
        <text>(R)-pantothenate + ATP = (R)-4'-phosphopantothenate + ADP + H(+)</text>
        <dbReference type="Rhea" id="RHEA:16373"/>
        <dbReference type="ChEBI" id="CHEBI:10986"/>
        <dbReference type="ChEBI" id="CHEBI:15378"/>
        <dbReference type="ChEBI" id="CHEBI:29032"/>
        <dbReference type="ChEBI" id="CHEBI:30616"/>
        <dbReference type="ChEBI" id="CHEBI:456216"/>
        <dbReference type="EC" id="2.7.1.33"/>
    </reaction>
</comment>
<feature type="binding site" evidence="16">
    <location>
        <position position="134"/>
    </location>
    <ligand>
        <name>ATP</name>
        <dbReference type="ChEBI" id="CHEBI:30616"/>
    </ligand>
</feature>
<feature type="active site" description="Proton acceptor" evidence="16">
    <location>
        <position position="110"/>
    </location>
</feature>
<comment type="cofactor">
    <cofactor evidence="2">
        <name>K(+)</name>
        <dbReference type="ChEBI" id="CHEBI:29103"/>
    </cofactor>
</comment>
<comment type="function">
    <text evidence="16">Catalyzes the phosphorylation of pantothenate (Pan), the first step in CoA biosynthesis.</text>
</comment>
<evidence type="ECO:0000256" key="2">
    <source>
        <dbReference type="ARBA" id="ARBA00001958"/>
    </source>
</evidence>
<protein>
    <recommendedName>
        <fullName evidence="15 16">Type III pantothenate kinase</fullName>
        <ecNumber evidence="6 16">2.7.1.33</ecNumber>
    </recommendedName>
    <alternativeName>
        <fullName evidence="16">PanK-III</fullName>
    </alternativeName>
    <alternativeName>
        <fullName evidence="16">Pantothenic acid kinase</fullName>
    </alternativeName>
</protein>
<evidence type="ECO:0000256" key="11">
    <source>
        <dbReference type="ARBA" id="ARBA00022840"/>
    </source>
</evidence>
<evidence type="ECO:0000313" key="17">
    <source>
        <dbReference type="EMBL" id="QEX17139.1"/>
    </source>
</evidence>
<dbReference type="UniPathway" id="UPA00241">
    <property type="reaction ID" value="UER00352"/>
</dbReference>
<dbReference type="Gene3D" id="3.30.420.40">
    <property type="match status" value="2"/>
</dbReference>
<feature type="binding site" evidence="16">
    <location>
        <position position="186"/>
    </location>
    <ligand>
        <name>substrate</name>
    </ligand>
</feature>
<evidence type="ECO:0000256" key="13">
    <source>
        <dbReference type="ARBA" id="ARBA00022993"/>
    </source>
</evidence>
<evidence type="ECO:0000256" key="15">
    <source>
        <dbReference type="ARBA" id="ARBA00040883"/>
    </source>
</evidence>
<proteinExistence type="inferred from homology"/>
<evidence type="ECO:0000256" key="6">
    <source>
        <dbReference type="ARBA" id="ARBA00012102"/>
    </source>
</evidence>
<dbReference type="InterPro" id="IPR004619">
    <property type="entry name" value="Type_III_PanK"/>
</dbReference>
<gene>
    <name evidence="16 17" type="primary">coaX</name>
    <name evidence="17" type="ORF">FRZ44_24350</name>
</gene>
<organism evidence="17 18">
    <name type="scientific">Hypericibacter terrae</name>
    <dbReference type="NCBI Taxonomy" id="2602015"/>
    <lineage>
        <taxon>Bacteria</taxon>
        <taxon>Pseudomonadati</taxon>
        <taxon>Pseudomonadota</taxon>
        <taxon>Alphaproteobacteria</taxon>
        <taxon>Rhodospirillales</taxon>
        <taxon>Dongiaceae</taxon>
        <taxon>Hypericibacter</taxon>
    </lineage>
</organism>
<keyword evidence="11 16" id="KW-0067">ATP-binding</keyword>
<keyword evidence="18" id="KW-1185">Reference proteome</keyword>
<keyword evidence="16" id="KW-0479">Metal-binding</keyword>
<dbReference type="EC" id="2.7.1.33" evidence="6 16"/>
<evidence type="ECO:0000313" key="18">
    <source>
        <dbReference type="Proteomes" id="UP000326202"/>
    </source>
</evidence>
<feature type="binding site" evidence="16">
    <location>
        <begin position="108"/>
        <end position="111"/>
    </location>
    <ligand>
        <name>substrate</name>
    </ligand>
</feature>
<sequence>MLLAVNANNTNVKFAVYDGEALRGDWRLHTNPARTADEYLVWLNQLMGLSGLSIKDIDGTVIATVVPPTLFNLRQLCDRHFHTKPLIVGEPGVELGIKVLVDRPQEVGADRLANAVGGHLLFPDEAIVVVDFGTATTFDVIAESGDYCGGAIAPGINLSLEALHGATAKLPRIAVEKPPRVIGKDTLGAMQSGIYWGYISLIEGVVARIREEWGKPMRVIATGGLAPLFHGSTPVIERLEPEITMRGLVEIYRRNDGRRNAGRR</sequence>
<dbReference type="AlphaFoldDB" id="A0A5J6MI31"/>
<dbReference type="NCBIfam" id="TIGR00671">
    <property type="entry name" value="baf"/>
    <property type="match status" value="1"/>
</dbReference>
<dbReference type="NCBIfam" id="NF009848">
    <property type="entry name" value="PRK13318.1-6"/>
    <property type="match status" value="1"/>
</dbReference>
<keyword evidence="10 16" id="KW-0418">Kinase</keyword>
<feature type="binding site" evidence="16">
    <location>
        <begin position="6"/>
        <end position="13"/>
    </location>
    <ligand>
        <name>ATP</name>
        <dbReference type="ChEBI" id="CHEBI:30616"/>
    </ligand>
</feature>
<comment type="subunit">
    <text evidence="5 16">Homodimer.</text>
</comment>
<dbReference type="GO" id="GO:0004594">
    <property type="term" value="F:pantothenate kinase activity"/>
    <property type="evidence" value="ECO:0007669"/>
    <property type="project" value="UniProtKB-UniRule"/>
</dbReference>
<dbReference type="PANTHER" id="PTHR34265">
    <property type="entry name" value="TYPE III PANTOTHENATE KINASE"/>
    <property type="match status" value="1"/>
</dbReference>
<comment type="cofactor">
    <cofactor evidence="16">
        <name>NH4(+)</name>
        <dbReference type="ChEBI" id="CHEBI:28938"/>
    </cofactor>
    <cofactor evidence="16">
        <name>K(+)</name>
        <dbReference type="ChEBI" id="CHEBI:29103"/>
    </cofactor>
    <text evidence="16">A monovalent cation. Ammonium or potassium.</text>
</comment>
<dbReference type="CDD" id="cd24015">
    <property type="entry name" value="ASKHA_NBD_PanK-III"/>
    <property type="match status" value="1"/>
</dbReference>
<reference evidence="17 18" key="1">
    <citation type="submission" date="2019-08" db="EMBL/GenBank/DDBJ databases">
        <title>Hyperibacter terrae gen. nov., sp. nov. and Hyperibacter viscosus sp. nov., two new members in the family Rhodospirillaceae isolated from the rhizosphere of Hypericum perforatum.</title>
        <authorList>
            <person name="Noviana Z."/>
        </authorList>
    </citation>
    <scope>NUCLEOTIDE SEQUENCE [LARGE SCALE GENOMIC DNA]</scope>
    <source>
        <strain evidence="17 18">R5913</strain>
    </source>
</reference>
<evidence type="ECO:0000256" key="10">
    <source>
        <dbReference type="ARBA" id="ARBA00022777"/>
    </source>
</evidence>
<evidence type="ECO:0000256" key="1">
    <source>
        <dbReference type="ARBA" id="ARBA00001206"/>
    </source>
</evidence>
<evidence type="ECO:0000256" key="16">
    <source>
        <dbReference type="HAMAP-Rule" id="MF_01274"/>
    </source>
</evidence>
<dbReference type="OrthoDB" id="9804707at2"/>
<evidence type="ECO:0000256" key="4">
    <source>
        <dbReference type="ARBA" id="ARBA00005225"/>
    </source>
</evidence>
<keyword evidence="8 16" id="KW-0808">Transferase</keyword>
<evidence type="ECO:0000256" key="3">
    <source>
        <dbReference type="ARBA" id="ARBA00004496"/>
    </source>
</evidence>
<evidence type="ECO:0000256" key="12">
    <source>
        <dbReference type="ARBA" id="ARBA00022958"/>
    </source>
</evidence>
<keyword evidence="9 16" id="KW-0547">Nucleotide-binding</keyword>
<dbReference type="PANTHER" id="PTHR34265:SF1">
    <property type="entry name" value="TYPE III PANTOTHENATE KINASE"/>
    <property type="match status" value="1"/>
</dbReference>
<evidence type="ECO:0000256" key="8">
    <source>
        <dbReference type="ARBA" id="ARBA00022679"/>
    </source>
</evidence>
<keyword evidence="7 16" id="KW-0963">Cytoplasm</keyword>
<dbReference type="GO" id="GO:0005737">
    <property type="term" value="C:cytoplasm"/>
    <property type="evidence" value="ECO:0007669"/>
    <property type="project" value="UniProtKB-SubCell"/>
</dbReference>